<evidence type="ECO:0000313" key="2">
    <source>
        <dbReference type="Proteomes" id="UP000789366"/>
    </source>
</evidence>
<comment type="caution">
    <text evidence="1">The sequence shown here is derived from an EMBL/GenBank/DDBJ whole genome shotgun (WGS) entry which is preliminary data.</text>
</comment>
<dbReference type="EMBL" id="CAJVPW010042680">
    <property type="protein sequence ID" value="CAG8750689.1"/>
    <property type="molecule type" value="Genomic_DNA"/>
</dbReference>
<proteinExistence type="predicted"/>
<keyword evidence="2" id="KW-1185">Reference proteome</keyword>
<reference evidence="1" key="1">
    <citation type="submission" date="2021-06" db="EMBL/GenBank/DDBJ databases">
        <authorList>
            <person name="Kallberg Y."/>
            <person name="Tangrot J."/>
            <person name="Rosling A."/>
        </authorList>
    </citation>
    <scope>NUCLEOTIDE SEQUENCE</scope>
    <source>
        <strain evidence="1">28 12/20/2015</strain>
    </source>
</reference>
<feature type="non-terminal residue" evidence="1">
    <location>
        <position position="1"/>
    </location>
</feature>
<accession>A0ACA9QFF5</accession>
<gene>
    <name evidence="1" type="ORF">SPELUC_LOCUS14456</name>
</gene>
<name>A0ACA9QFF5_9GLOM</name>
<feature type="non-terminal residue" evidence="1">
    <location>
        <position position="67"/>
    </location>
</feature>
<sequence>CRELEEGLISEMALAIDSIDFCQLQWCYLHSSFQNRLDAFHILFFLQKDINRTFKQYDQIPVNIKLE</sequence>
<evidence type="ECO:0000313" key="1">
    <source>
        <dbReference type="EMBL" id="CAG8750689.1"/>
    </source>
</evidence>
<dbReference type="Proteomes" id="UP000789366">
    <property type="component" value="Unassembled WGS sequence"/>
</dbReference>
<organism evidence="1 2">
    <name type="scientific">Cetraspora pellucida</name>
    <dbReference type="NCBI Taxonomy" id="1433469"/>
    <lineage>
        <taxon>Eukaryota</taxon>
        <taxon>Fungi</taxon>
        <taxon>Fungi incertae sedis</taxon>
        <taxon>Mucoromycota</taxon>
        <taxon>Glomeromycotina</taxon>
        <taxon>Glomeromycetes</taxon>
        <taxon>Diversisporales</taxon>
        <taxon>Gigasporaceae</taxon>
        <taxon>Cetraspora</taxon>
    </lineage>
</organism>
<protein>
    <submittedName>
        <fullName evidence="1">97_t:CDS:1</fullName>
    </submittedName>
</protein>